<dbReference type="PANTHER" id="PTHR30024">
    <property type="entry name" value="ALIPHATIC SULFONATES-BINDING PROTEIN-RELATED"/>
    <property type="match status" value="1"/>
</dbReference>
<evidence type="ECO:0000256" key="1">
    <source>
        <dbReference type="ARBA" id="ARBA00004308"/>
    </source>
</evidence>
<evidence type="ECO:0000256" key="7">
    <source>
        <dbReference type="ARBA" id="ARBA00024031"/>
    </source>
</evidence>
<dbReference type="Proteomes" id="UP000315017">
    <property type="component" value="Chromosome"/>
</dbReference>
<gene>
    <name evidence="8" type="primary">nrtA</name>
    <name evidence="8" type="ORF">ETAA8_08180</name>
</gene>
<accession>A0A517Y685</accession>
<evidence type="ECO:0000256" key="2">
    <source>
        <dbReference type="ARBA" id="ARBA00022448"/>
    </source>
</evidence>
<dbReference type="AlphaFoldDB" id="A0A517Y685"/>
<dbReference type="CDD" id="cd13553">
    <property type="entry name" value="PBP2_NrtA_CpmA_like"/>
    <property type="match status" value="1"/>
</dbReference>
<evidence type="ECO:0000256" key="6">
    <source>
        <dbReference type="ARBA" id="ARBA00023136"/>
    </source>
</evidence>
<evidence type="ECO:0000313" key="9">
    <source>
        <dbReference type="Proteomes" id="UP000315017"/>
    </source>
</evidence>
<comment type="subcellular location">
    <subcellularLocation>
        <location evidence="1">Endomembrane system</location>
    </subcellularLocation>
</comment>
<organism evidence="8 9">
    <name type="scientific">Anatilimnocola aggregata</name>
    <dbReference type="NCBI Taxonomy" id="2528021"/>
    <lineage>
        <taxon>Bacteria</taxon>
        <taxon>Pseudomonadati</taxon>
        <taxon>Planctomycetota</taxon>
        <taxon>Planctomycetia</taxon>
        <taxon>Pirellulales</taxon>
        <taxon>Pirellulaceae</taxon>
        <taxon>Anatilimnocola</taxon>
    </lineage>
</organism>
<keyword evidence="2" id="KW-0813">Transport</keyword>
<dbReference type="OrthoDB" id="570524at2"/>
<keyword evidence="6" id="KW-0472">Membrane</keyword>
<evidence type="ECO:0000313" key="8">
    <source>
        <dbReference type="EMBL" id="QDU25748.1"/>
    </source>
</evidence>
<comment type="similarity">
    <text evidence="7">Belongs to the CmpA/NrtA family.</text>
</comment>
<keyword evidence="3" id="KW-1003">Cell membrane</keyword>
<keyword evidence="5" id="KW-0732">Signal</keyword>
<keyword evidence="9" id="KW-1185">Reference proteome</keyword>
<dbReference type="InterPro" id="IPR044527">
    <property type="entry name" value="NrtA/CpmA_ABC-bd_dom"/>
</dbReference>
<dbReference type="SUPFAM" id="SSF53850">
    <property type="entry name" value="Periplasmic binding protein-like II"/>
    <property type="match status" value="1"/>
</dbReference>
<evidence type="ECO:0000256" key="5">
    <source>
        <dbReference type="ARBA" id="ARBA00022729"/>
    </source>
</evidence>
<dbReference type="KEGG" id="aagg:ETAA8_08180"/>
<dbReference type="EMBL" id="CP036274">
    <property type="protein sequence ID" value="QDU25748.1"/>
    <property type="molecule type" value="Genomic_DNA"/>
</dbReference>
<dbReference type="PANTHER" id="PTHR30024:SF7">
    <property type="entry name" value="NITRATE_NITRITE BINDING PROTEIN NRTA"/>
    <property type="match status" value="1"/>
</dbReference>
<proteinExistence type="inferred from homology"/>
<dbReference type="RefSeq" id="WP_145085212.1">
    <property type="nucleotide sequence ID" value="NZ_CP036274.1"/>
</dbReference>
<protein>
    <submittedName>
        <fullName evidence="8">Nitrate transport protein NrtA</fullName>
    </submittedName>
</protein>
<dbReference type="GO" id="GO:0012505">
    <property type="term" value="C:endomembrane system"/>
    <property type="evidence" value="ECO:0007669"/>
    <property type="project" value="UniProtKB-SubCell"/>
</dbReference>
<evidence type="ECO:0000256" key="4">
    <source>
        <dbReference type="ARBA" id="ARBA00022519"/>
    </source>
</evidence>
<reference evidence="8 9" key="1">
    <citation type="submission" date="2019-02" db="EMBL/GenBank/DDBJ databases">
        <title>Deep-cultivation of Planctomycetes and their phenomic and genomic characterization uncovers novel biology.</title>
        <authorList>
            <person name="Wiegand S."/>
            <person name="Jogler M."/>
            <person name="Boedeker C."/>
            <person name="Pinto D."/>
            <person name="Vollmers J."/>
            <person name="Rivas-Marin E."/>
            <person name="Kohn T."/>
            <person name="Peeters S.H."/>
            <person name="Heuer A."/>
            <person name="Rast P."/>
            <person name="Oberbeckmann S."/>
            <person name="Bunk B."/>
            <person name="Jeske O."/>
            <person name="Meyerdierks A."/>
            <person name="Storesund J.E."/>
            <person name="Kallscheuer N."/>
            <person name="Luecker S."/>
            <person name="Lage O.M."/>
            <person name="Pohl T."/>
            <person name="Merkel B.J."/>
            <person name="Hornburger P."/>
            <person name="Mueller R.-W."/>
            <person name="Bruemmer F."/>
            <person name="Labrenz M."/>
            <person name="Spormann A.M."/>
            <person name="Op den Camp H."/>
            <person name="Overmann J."/>
            <person name="Amann R."/>
            <person name="Jetten M.S.M."/>
            <person name="Mascher T."/>
            <person name="Medema M.H."/>
            <person name="Devos D.P."/>
            <person name="Kaster A.-K."/>
            <person name="Ovreas L."/>
            <person name="Rohde M."/>
            <person name="Galperin M.Y."/>
            <person name="Jogler C."/>
        </authorList>
    </citation>
    <scope>NUCLEOTIDE SEQUENCE [LARGE SCALE GENOMIC DNA]</scope>
    <source>
        <strain evidence="8 9">ETA_A8</strain>
    </source>
</reference>
<sequence length="443" mass="47753">MPVANRQQTKTTSADSNKLARRTFLASAASVGAATLLAGCESATTANSSIEPGTVPAGSIPGDAPETTKLKIGIIALTDCSPFVIAHEKGLFAKYGLQSTISKGASWAAIRDALSNGDIQATHLLFGMPLASTLGLLGAPKRPVIAPWIVNRNGQAITLNADLKGKVQDDPKALKPLVDAAKASGSPMTFAMTFPPGTHAMWMRYYLAAGGIHPDKDVSLATVPPPQMVANMKIGKLDGFCVGEPWNARAITDGIGFTSITTQQIWKDHPEKVCAFTEEFAEKNPKTVKAVLKALHEASVWLDDLGNRPEQAKIVSAPTYINCAPEVILGRLQGKCDFGDGRSNNDLPYVTFHDRNCNYPQAKYGLWWLSQFRRWGMVEGQPDYEGTVKRVLRSDLYEEAMKEIGYEHGGASSEAETLFDGVKFDPADPESYAKSFAIHNLKG</sequence>
<dbReference type="PROSITE" id="PS51318">
    <property type="entry name" value="TAT"/>
    <property type="match status" value="1"/>
</dbReference>
<dbReference type="InterPro" id="IPR006311">
    <property type="entry name" value="TAT_signal"/>
</dbReference>
<dbReference type="Pfam" id="PF13379">
    <property type="entry name" value="NMT1_2"/>
    <property type="match status" value="1"/>
</dbReference>
<name>A0A517Y685_9BACT</name>
<evidence type="ECO:0000256" key="3">
    <source>
        <dbReference type="ARBA" id="ARBA00022475"/>
    </source>
</evidence>
<dbReference type="Gene3D" id="3.40.190.10">
    <property type="entry name" value="Periplasmic binding protein-like II"/>
    <property type="match status" value="2"/>
</dbReference>
<keyword evidence="4" id="KW-0997">Cell inner membrane</keyword>